<dbReference type="PANTHER" id="PTHR31970">
    <property type="match status" value="1"/>
</dbReference>
<reference evidence="3 4" key="1">
    <citation type="journal article" date="2017" name="G3 (Bethesda)">
        <title>First Draft Genome Sequence of the Pathogenic Fungus Lomentospora prolificans (Formerly Scedosporium prolificans).</title>
        <authorList>
            <person name="Luo R."/>
            <person name="Zimin A."/>
            <person name="Workman R."/>
            <person name="Fan Y."/>
            <person name="Pertea G."/>
            <person name="Grossman N."/>
            <person name="Wear M.P."/>
            <person name="Jia B."/>
            <person name="Miller H."/>
            <person name="Casadevall A."/>
            <person name="Timp W."/>
            <person name="Zhang S.X."/>
            <person name="Salzberg S.L."/>
        </authorList>
    </citation>
    <scope>NUCLEOTIDE SEQUENCE [LARGE SCALE GENOMIC DNA]</scope>
    <source>
        <strain evidence="3 4">JHH-5317</strain>
    </source>
</reference>
<keyword evidence="2" id="KW-0812">Transmembrane</keyword>
<feature type="transmembrane region" description="Helical" evidence="2">
    <location>
        <begin position="276"/>
        <end position="299"/>
    </location>
</feature>
<dbReference type="PANTHER" id="PTHR31970:SF9">
    <property type="entry name" value="MOLYBDATE TRANSPORTER 2"/>
    <property type="match status" value="1"/>
</dbReference>
<feature type="transmembrane region" description="Helical" evidence="2">
    <location>
        <begin position="311"/>
        <end position="334"/>
    </location>
</feature>
<keyword evidence="2" id="KW-0472">Membrane</keyword>
<evidence type="ECO:0000313" key="4">
    <source>
        <dbReference type="Proteomes" id="UP000233524"/>
    </source>
</evidence>
<evidence type="ECO:0008006" key="5">
    <source>
        <dbReference type="Google" id="ProtNLM"/>
    </source>
</evidence>
<proteinExistence type="predicted"/>
<name>A0A2N3N507_9PEZI</name>
<feature type="region of interest" description="Disordered" evidence="1">
    <location>
        <begin position="375"/>
        <end position="405"/>
    </location>
</feature>
<evidence type="ECO:0000256" key="2">
    <source>
        <dbReference type="SAM" id="Phobius"/>
    </source>
</evidence>
<dbReference type="STRING" id="41688.A0A2N3N507"/>
<organism evidence="3 4">
    <name type="scientific">Lomentospora prolificans</name>
    <dbReference type="NCBI Taxonomy" id="41688"/>
    <lineage>
        <taxon>Eukaryota</taxon>
        <taxon>Fungi</taxon>
        <taxon>Dikarya</taxon>
        <taxon>Ascomycota</taxon>
        <taxon>Pezizomycotina</taxon>
        <taxon>Sordariomycetes</taxon>
        <taxon>Hypocreomycetidae</taxon>
        <taxon>Microascales</taxon>
        <taxon>Microascaceae</taxon>
        <taxon>Lomentospora</taxon>
    </lineage>
</organism>
<evidence type="ECO:0000313" key="3">
    <source>
        <dbReference type="EMBL" id="PKS07519.1"/>
    </source>
</evidence>
<feature type="transmembrane region" description="Helical" evidence="2">
    <location>
        <begin position="65"/>
        <end position="85"/>
    </location>
</feature>
<dbReference type="EMBL" id="NLAX01000701">
    <property type="protein sequence ID" value="PKS07519.1"/>
    <property type="molecule type" value="Genomic_DNA"/>
</dbReference>
<comment type="caution">
    <text evidence="3">The sequence shown here is derived from an EMBL/GenBank/DDBJ whole genome shotgun (WGS) entry which is preliminary data.</text>
</comment>
<dbReference type="AlphaFoldDB" id="A0A2N3N507"/>
<dbReference type="Proteomes" id="UP000233524">
    <property type="component" value="Unassembled WGS sequence"/>
</dbReference>
<sequence>MPLAQALTVMRPFLLHVERANRHNIATLRASPLSEISGAFGDLGTLLPIMVALALQGSINLDSTLVFSGLFNVLTGVVFGVPLPVQPMKAIASAALSGRGDPHPASVAGAGLIVGSIVFILSITGLLHHGTRLVPLPVIRGIQHGAGLSLVISAGSGLLQQLGWVSPAFDNRLWALGAFLLLLGPQTVTRFPYALSVFTAGLMFSLIFILTSGEGSRLPRLTIWHPCFLALEDFFRFRESSFIMAIGQVPLTTLNSIIAVSALSADLLPHLPYPSVTSLGLSVAAMNLTGTWLGSMPLCHGSGGLAAQYRFGARSGASIILLGLLKFCLGLFFGDTLVDLLAHFPKSFLGIMVLAAGLELAKAGVTLNRGLVESGHGHDTAGEPGTGIDGMSRIRRPSRPSTREMDERRTVMLMTTAGILAFKNDAIGFAAGMLCSWAYRLSDKMSAWKRSRSGLSDTSPLLN</sequence>
<feature type="transmembrane region" description="Helical" evidence="2">
    <location>
        <begin position="242"/>
        <end position="264"/>
    </location>
</feature>
<protein>
    <recommendedName>
        <fullName evidence="5">SLC26A/SulP transporter domain-containing protein</fullName>
    </recommendedName>
</protein>
<keyword evidence="2" id="KW-1133">Transmembrane helix</keyword>
<feature type="transmembrane region" description="Helical" evidence="2">
    <location>
        <begin position="105"/>
        <end position="127"/>
    </location>
</feature>
<dbReference type="OrthoDB" id="5402974at2759"/>
<dbReference type="InterPro" id="IPR031563">
    <property type="entry name" value="MOT1/MOT2"/>
</dbReference>
<dbReference type="VEuPathDB" id="FungiDB:jhhlp_006123"/>
<keyword evidence="4" id="KW-1185">Reference proteome</keyword>
<dbReference type="Pfam" id="PF16983">
    <property type="entry name" value="MFS_MOT1"/>
    <property type="match status" value="2"/>
</dbReference>
<feature type="transmembrane region" description="Helical" evidence="2">
    <location>
        <begin position="191"/>
        <end position="210"/>
    </location>
</feature>
<dbReference type="InParanoid" id="A0A2N3N507"/>
<evidence type="ECO:0000256" key="1">
    <source>
        <dbReference type="SAM" id="MobiDB-lite"/>
    </source>
</evidence>
<dbReference type="GO" id="GO:0015098">
    <property type="term" value="F:molybdate ion transmembrane transporter activity"/>
    <property type="evidence" value="ECO:0007669"/>
    <property type="project" value="InterPro"/>
</dbReference>
<accession>A0A2N3N507</accession>
<gene>
    <name evidence="3" type="ORF">jhhlp_006123</name>
</gene>